<comment type="caution">
    <text evidence="1">The sequence shown here is derived from an EMBL/GenBank/DDBJ whole genome shotgun (WGS) entry which is preliminary data.</text>
</comment>
<evidence type="ECO:0000313" key="1">
    <source>
        <dbReference type="EMBL" id="GBP53317.1"/>
    </source>
</evidence>
<accession>A0A4C1WT64</accession>
<keyword evidence="2" id="KW-1185">Reference proteome</keyword>
<dbReference type="EMBL" id="BGZK01000621">
    <property type="protein sequence ID" value="GBP53317.1"/>
    <property type="molecule type" value="Genomic_DNA"/>
</dbReference>
<name>A0A4C1WT64_EUMVA</name>
<proteinExistence type="predicted"/>
<organism evidence="1 2">
    <name type="scientific">Eumeta variegata</name>
    <name type="common">Bagworm moth</name>
    <name type="synonym">Eumeta japonica</name>
    <dbReference type="NCBI Taxonomy" id="151549"/>
    <lineage>
        <taxon>Eukaryota</taxon>
        <taxon>Metazoa</taxon>
        <taxon>Ecdysozoa</taxon>
        <taxon>Arthropoda</taxon>
        <taxon>Hexapoda</taxon>
        <taxon>Insecta</taxon>
        <taxon>Pterygota</taxon>
        <taxon>Neoptera</taxon>
        <taxon>Endopterygota</taxon>
        <taxon>Lepidoptera</taxon>
        <taxon>Glossata</taxon>
        <taxon>Ditrysia</taxon>
        <taxon>Tineoidea</taxon>
        <taxon>Psychidae</taxon>
        <taxon>Oiketicinae</taxon>
        <taxon>Eumeta</taxon>
    </lineage>
</organism>
<dbReference type="Proteomes" id="UP000299102">
    <property type="component" value="Unassembled WGS sequence"/>
</dbReference>
<evidence type="ECO:0000313" key="2">
    <source>
        <dbReference type="Proteomes" id="UP000299102"/>
    </source>
</evidence>
<gene>
    <name evidence="1" type="ORF">EVAR_46574_1</name>
</gene>
<protein>
    <submittedName>
        <fullName evidence="1">Uncharacterized protein</fullName>
    </submittedName>
</protein>
<dbReference type="AlphaFoldDB" id="A0A4C1WT64"/>
<reference evidence="1 2" key="1">
    <citation type="journal article" date="2019" name="Commun. Biol.">
        <title>The bagworm genome reveals a unique fibroin gene that provides high tensile strength.</title>
        <authorList>
            <person name="Kono N."/>
            <person name="Nakamura H."/>
            <person name="Ohtoshi R."/>
            <person name="Tomita M."/>
            <person name="Numata K."/>
            <person name="Arakawa K."/>
        </authorList>
    </citation>
    <scope>NUCLEOTIDE SEQUENCE [LARGE SCALE GENOMIC DNA]</scope>
</reference>
<sequence length="190" mass="21083">MRPCAAEIYLGGASFKRPEVIVNNNAEGNATLWANWLQHENAPAVPMKYHTFIEYRRVVAASAVVVHRVGESSGGPLPIYRTLFSFLKAAADTGCIAERMRASCLIPASILLHQTAGGRRGERLLSGIEAVREACYGEAMTCAMQRSVARNFRERALILFRTVFMFRTCQIIKDNDKYLQLQELSSVDAG</sequence>